<keyword evidence="4" id="KW-0641">Proline biosynthesis</keyword>
<comment type="catalytic activity">
    <reaction evidence="4">
        <text>L-proline + NAD(+) = (S)-1-pyrroline-5-carboxylate + NADH + 2 H(+)</text>
        <dbReference type="Rhea" id="RHEA:14105"/>
        <dbReference type="ChEBI" id="CHEBI:15378"/>
        <dbReference type="ChEBI" id="CHEBI:17388"/>
        <dbReference type="ChEBI" id="CHEBI:57540"/>
        <dbReference type="ChEBI" id="CHEBI:57945"/>
        <dbReference type="ChEBI" id="CHEBI:60039"/>
        <dbReference type="EC" id="1.5.1.2"/>
    </reaction>
</comment>
<dbReference type="NCBIfam" id="TIGR00112">
    <property type="entry name" value="proC"/>
    <property type="match status" value="1"/>
</dbReference>
<dbReference type="FunFam" id="1.10.3730.10:FF:000001">
    <property type="entry name" value="Pyrroline-5-carboxylate reductase"/>
    <property type="match status" value="1"/>
</dbReference>
<dbReference type="AlphaFoldDB" id="A0A9D1TZ94"/>
<feature type="domain" description="Pyrroline-5-carboxylate reductase catalytic N-terminal" evidence="7">
    <location>
        <begin position="2"/>
        <end position="96"/>
    </location>
</feature>
<organism evidence="9 10">
    <name type="scientific">Candidatus Rikenella faecigallinarum</name>
    <dbReference type="NCBI Taxonomy" id="2838745"/>
    <lineage>
        <taxon>Bacteria</taxon>
        <taxon>Pseudomonadati</taxon>
        <taxon>Bacteroidota</taxon>
        <taxon>Bacteroidia</taxon>
        <taxon>Bacteroidales</taxon>
        <taxon>Rikenellaceae</taxon>
        <taxon>Rikenella</taxon>
    </lineage>
</organism>
<evidence type="ECO:0000256" key="2">
    <source>
        <dbReference type="ARBA" id="ARBA00022857"/>
    </source>
</evidence>
<sequence length="257" mass="26840">MKITVIGAGNMGGAMIRGWIESGHVTPQELTAVAVHETTLEAMRTLGVTATTDAVEAVREAEVVILAVKPWLVEGVAQQIADSVPSHALVGSVAAGIDLKTLVKSFGGRALFRIMPNTAVRVRQGMTFLTAAGATEAQRQTMTALFEALGRVMEVPEAQLDSCMAVASCGIAYALRYVRAAMEGGIELGLKPAAAQEMVAQTLIGAAELLLQTGNHPEVEIDRVTTPGGVTIRGLNAMEAHGFSHAVIEGLKASTVK</sequence>
<evidence type="ECO:0000256" key="1">
    <source>
        <dbReference type="ARBA" id="ARBA00005525"/>
    </source>
</evidence>
<dbReference type="EC" id="1.5.1.2" evidence="4 5"/>
<comment type="pathway">
    <text evidence="4">Amino-acid biosynthesis; L-proline biosynthesis; L-proline from L-glutamate 5-semialdehyde: step 1/1.</text>
</comment>
<evidence type="ECO:0000256" key="4">
    <source>
        <dbReference type="HAMAP-Rule" id="MF_01925"/>
    </source>
</evidence>
<dbReference type="PANTHER" id="PTHR11645">
    <property type="entry name" value="PYRROLINE-5-CARBOXYLATE REDUCTASE"/>
    <property type="match status" value="1"/>
</dbReference>
<dbReference type="Gene3D" id="3.40.50.720">
    <property type="entry name" value="NAD(P)-binding Rossmann-like Domain"/>
    <property type="match status" value="1"/>
</dbReference>
<keyword evidence="2 4" id="KW-0521">NADP</keyword>
<evidence type="ECO:0000313" key="9">
    <source>
        <dbReference type="EMBL" id="HIW11525.1"/>
    </source>
</evidence>
<name>A0A9D1TZ94_9BACT</name>
<dbReference type="Gene3D" id="1.10.3730.10">
    <property type="entry name" value="ProC C-terminal domain-like"/>
    <property type="match status" value="1"/>
</dbReference>
<feature type="domain" description="Pyrroline-5-carboxylate reductase dimerisation" evidence="8">
    <location>
        <begin position="157"/>
        <end position="255"/>
    </location>
</feature>
<comment type="function">
    <text evidence="4">Catalyzes the reduction of 1-pyrroline-5-carboxylate (PCA) to L-proline.</text>
</comment>
<evidence type="ECO:0000313" key="10">
    <source>
        <dbReference type="Proteomes" id="UP000823926"/>
    </source>
</evidence>
<dbReference type="GO" id="GO:0005737">
    <property type="term" value="C:cytoplasm"/>
    <property type="evidence" value="ECO:0007669"/>
    <property type="project" value="UniProtKB-SubCell"/>
</dbReference>
<proteinExistence type="inferred from homology"/>
<evidence type="ECO:0000256" key="5">
    <source>
        <dbReference type="NCBIfam" id="TIGR00112"/>
    </source>
</evidence>
<feature type="binding site" evidence="6">
    <location>
        <begin position="67"/>
        <end position="70"/>
    </location>
    <ligand>
        <name>NADP(+)</name>
        <dbReference type="ChEBI" id="CHEBI:58349"/>
    </ligand>
</feature>
<reference evidence="9" key="2">
    <citation type="submission" date="2021-04" db="EMBL/GenBank/DDBJ databases">
        <authorList>
            <person name="Gilroy R."/>
        </authorList>
    </citation>
    <scope>NUCLEOTIDE SEQUENCE</scope>
    <source>
        <strain evidence="9">ChiBcec15-1070</strain>
    </source>
</reference>
<comment type="catalytic activity">
    <reaction evidence="4">
        <text>L-proline + NADP(+) = (S)-1-pyrroline-5-carboxylate + NADPH + 2 H(+)</text>
        <dbReference type="Rhea" id="RHEA:14109"/>
        <dbReference type="ChEBI" id="CHEBI:15378"/>
        <dbReference type="ChEBI" id="CHEBI:17388"/>
        <dbReference type="ChEBI" id="CHEBI:57783"/>
        <dbReference type="ChEBI" id="CHEBI:58349"/>
        <dbReference type="ChEBI" id="CHEBI:60039"/>
        <dbReference type="EC" id="1.5.1.2"/>
    </reaction>
</comment>
<dbReference type="SUPFAM" id="SSF48179">
    <property type="entry name" value="6-phosphogluconate dehydrogenase C-terminal domain-like"/>
    <property type="match status" value="1"/>
</dbReference>
<dbReference type="InterPro" id="IPR029036">
    <property type="entry name" value="P5CR_dimer"/>
</dbReference>
<reference evidence="9" key="1">
    <citation type="journal article" date="2021" name="PeerJ">
        <title>Extensive microbial diversity within the chicken gut microbiome revealed by metagenomics and culture.</title>
        <authorList>
            <person name="Gilroy R."/>
            <person name="Ravi A."/>
            <person name="Getino M."/>
            <person name="Pursley I."/>
            <person name="Horton D.L."/>
            <person name="Alikhan N.F."/>
            <person name="Baker D."/>
            <person name="Gharbi K."/>
            <person name="Hall N."/>
            <person name="Watson M."/>
            <person name="Adriaenssens E.M."/>
            <person name="Foster-Nyarko E."/>
            <person name="Jarju S."/>
            <person name="Secka A."/>
            <person name="Antonio M."/>
            <person name="Oren A."/>
            <person name="Chaudhuri R.R."/>
            <person name="La Ragione R."/>
            <person name="Hildebrand F."/>
            <person name="Pallen M.J."/>
        </authorList>
    </citation>
    <scope>NUCLEOTIDE SEQUENCE</scope>
    <source>
        <strain evidence="9">ChiBcec15-1070</strain>
    </source>
</reference>
<keyword evidence="4" id="KW-0963">Cytoplasm</keyword>
<dbReference type="InterPro" id="IPR028939">
    <property type="entry name" value="P5C_Rdtase_cat_N"/>
</dbReference>
<dbReference type="InterPro" id="IPR036291">
    <property type="entry name" value="NAD(P)-bd_dom_sf"/>
</dbReference>
<comment type="subcellular location">
    <subcellularLocation>
        <location evidence="4">Cytoplasm</location>
    </subcellularLocation>
</comment>
<evidence type="ECO:0000256" key="3">
    <source>
        <dbReference type="ARBA" id="ARBA00023002"/>
    </source>
</evidence>
<evidence type="ECO:0000259" key="8">
    <source>
        <dbReference type="Pfam" id="PF14748"/>
    </source>
</evidence>
<dbReference type="Proteomes" id="UP000823926">
    <property type="component" value="Unassembled WGS sequence"/>
</dbReference>
<feature type="binding site" evidence="6">
    <location>
        <begin position="6"/>
        <end position="11"/>
    </location>
    <ligand>
        <name>NADP(+)</name>
        <dbReference type="ChEBI" id="CHEBI:58349"/>
    </ligand>
</feature>
<protein>
    <recommendedName>
        <fullName evidence="4 5">Pyrroline-5-carboxylate reductase</fullName>
        <shortName evidence="4">P5C reductase</shortName>
        <shortName evidence="4">P5CR</shortName>
        <ecNumber evidence="4 5">1.5.1.2</ecNumber>
    </recommendedName>
    <alternativeName>
        <fullName evidence="4">PCA reductase</fullName>
    </alternativeName>
</protein>
<gene>
    <name evidence="4 9" type="primary">proC</name>
    <name evidence="9" type="ORF">H9888_08560</name>
</gene>
<dbReference type="HAMAP" id="MF_01925">
    <property type="entry name" value="P5C_reductase"/>
    <property type="match status" value="1"/>
</dbReference>
<keyword evidence="3 4" id="KW-0560">Oxidoreductase</keyword>
<evidence type="ECO:0000259" key="7">
    <source>
        <dbReference type="Pfam" id="PF03807"/>
    </source>
</evidence>
<dbReference type="Pfam" id="PF03807">
    <property type="entry name" value="F420_oxidored"/>
    <property type="match status" value="1"/>
</dbReference>
<dbReference type="Pfam" id="PF14748">
    <property type="entry name" value="P5CR_dimer"/>
    <property type="match status" value="1"/>
</dbReference>
<dbReference type="GO" id="GO:0055129">
    <property type="term" value="P:L-proline biosynthetic process"/>
    <property type="evidence" value="ECO:0007669"/>
    <property type="project" value="UniProtKB-UniRule"/>
</dbReference>
<comment type="similarity">
    <text evidence="1 4">Belongs to the pyrroline-5-carboxylate reductase family.</text>
</comment>
<comment type="caution">
    <text evidence="9">The sequence shown here is derived from an EMBL/GenBank/DDBJ whole genome shotgun (WGS) entry which is preliminary data.</text>
</comment>
<keyword evidence="4" id="KW-0028">Amino-acid biosynthesis</keyword>
<dbReference type="GO" id="GO:0004735">
    <property type="term" value="F:pyrroline-5-carboxylate reductase activity"/>
    <property type="evidence" value="ECO:0007669"/>
    <property type="project" value="UniProtKB-UniRule"/>
</dbReference>
<dbReference type="SUPFAM" id="SSF51735">
    <property type="entry name" value="NAD(P)-binding Rossmann-fold domains"/>
    <property type="match status" value="1"/>
</dbReference>
<dbReference type="InterPro" id="IPR000304">
    <property type="entry name" value="Pyrroline-COOH_reductase"/>
</dbReference>
<dbReference type="PIRSF" id="PIRSF000193">
    <property type="entry name" value="Pyrrol-5-carb_rd"/>
    <property type="match status" value="1"/>
</dbReference>
<dbReference type="InterPro" id="IPR008927">
    <property type="entry name" value="6-PGluconate_DH-like_C_sf"/>
</dbReference>
<dbReference type="EMBL" id="DXHL01000038">
    <property type="protein sequence ID" value="HIW11525.1"/>
    <property type="molecule type" value="Genomic_DNA"/>
</dbReference>
<evidence type="ECO:0000256" key="6">
    <source>
        <dbReference type="PIRSR" id="PIRSR000193-1"/>
    </source>
</evidence>
<dbReference type="PANTHER" id="PTHR11645:SF0">
    <property type="entry name" value="PYRROLINE-5-CARBOXYLATE REDUCTASE 3"/>
    <property type="match status" value="1"/>
</dbReference>
<accession>A0A9D1TZ94</accession>